<evidence type="ECO:0000256" key="13">
    <source>
        <dbReference type="ARBA" id="ARBA00023034"/>
    </source>
</evidence>
<evidence type="ECO:0000256" key="1">
    <source>
        <dbReference type="ARBA" id="ARBA00004186"/>
    </source>
</evidence>
<feature type="domain" description="TOG" evidence="19">
    <location>
        <begin position="822"/>
        <end position="1052"/>
    </location>
</feature>
<name>A0A493TCJ9_ANAPP</name>
<dbReference type="GeneTree" id="ENSGT00940000154817"/>
<dbReference type="FunFam" id="1.25.10.10:FF:000006">
    <property type="entry name" value="CLIP-associating protein 1 isoform 2"/>
    <property type="match status" value="1"/>
</dbReference>
<feature type="region of interest" description="Disordered" evidence="18">
    <location>
        <begin position="543"/>
        <end position="747"/>
    </location>
</feature>
<dbReference type="GO" id="GO:0005813">
    <property type="term" value="C:centrosome"/>
    <property type="evidence" value="ECO:0007669"/>
    <property type="project" value="UniProtKB-SubCell"/>
</dbReference>
<dbReference type="GO" id="GO:0005881">
    <property type="term" value="C:cytoplasmic microtubule"/>
    <property type="evidence" value="ECO:0007669"/>
    <property type="project" value="TreeGrafter"/>
</dbReference>
<feature type="compositionally biased region" description="Polar residues" evidence="18">
    <location>
        <begin position="1086"/>
        <end position="1101"/>
    </location>
</feature>
<comment type="subcellular location">
    <subcellularLocation>
        <location evidence="4">Chromosome</location>
        <location evidence="4">Centromere</location>
        <location evidence="4">Kinetochore</location>
    </subcellularLocation>
    <subcellularLocation>
        <location evidence="2">Cytoplasm</location>
        <location evidence="2">Cytoskeleton</location>
        <location evidence="2">Microtubule organizing center</location>
        <location evidence="2">Centrosome</location>
    </subcellularLocation>
    <subcellularLocation>
        <location evidence="1">Cytoplasm</location>
        <location evidence="1">Cytoskeleton</location>
        <location evidence="1">Spindle</location>
    </subcellularLocation>
    <subcellularLocation>
        <location evidence="3">Golgi apparatus</location>
        <location evidence="3">trans-Golgi network</location>
    </subcellularLocation>
</comment>
<dbReference type="GO" id="GO:0040001">
    <property type="term" value="P:establishment of mitotic spindle localization"/>
    <property type="evidence" value="ECO:0007669"/>
    <property type="project" value="TreeGrafter"/>
</dbReference>
<dbReference type="Pfam" id="PF21041">
    <property type="entry name" value="XMAP215_CLASP_TOG"/>
    <property type="match status" value="1"/>
</dbReference>
<dbReference type="GO" id="GO:0072686">
    <property type="term" value="C:mitotic spindle"/>
    <property type="evidence" value="ECO:0007669"/>
    <property type="project" value="TreeGrafter"/>
</dbReference>
<dbReference type="Ensembl" id="ENSAPLT00000036970.1">
    <property type="protein sequence ID" value="ENSAPLP00000023403.1"/>
    <property type="gene ID" value="ENSAPLG00000002082.2"/>
</dbReference>
<evidence type="ECO:0000256" key="14">
    <source>
        <dbReference type="ARBA" id="ARBA00023212"/>
    </source>
</evidence>
<dbReference type="InterPro" id="IPR048491">
    <property type="entry name" value="XMAP215_CLASP_TOG"/>
</dbReference>
<proteinExistence type="inferred from homology"/>
<feature type="region of interest" description="Disordered" evidence="18">
    <location>
        <begin position="1085"/>
        <end position="1134"/>
    </location>
</feature>
<dbReference type="GO" id="GO:0051301">
    <property type="term" value="P:cell division"/>
    <property type="evidence" value="ECO:0007669"/>
    <property type="project" value="UniProtKB-KW"/>
</dbReference>
<dbReference type="Gene3D" id="1.25.10.10">
    <property type="entry name" value="Leucine-rich Repeat Variant"/>
    <property type="match status" value="4"/>
</dbReference>
<dbReference type="GO" id="GO:0000776">
    <property type="term" value="C:kinetochore"/>
    <property type="evidence" value="ECO:0007669"/>
    <property type="project" value="UniProtKB-KW"/>
</dbReference>
<dbReference type="PANTHER" id="PTHR21567">
    <property type="entry name" value="CLASP"/>
    <property type="match status" value="1"/>
</dbReference>
<dbReference type="InterPro" id="IPR011989">
    <property type="entry name" value="ARM-like"/>
</dbReference>
<keyword evidence="21" id="KW-1185">Reference proteome</keyword>
<feature type="region of interest" description="Disordered" evidence="18">
    <location>
        <begin position="231"/>
        <end position="294"/>
    </location>
</feature>
<evidence type="ECO:0000256" key="7">
    <source>
        <dbReference type="ARBA" id="ARBA00022490"/>
    </source>
</evidence>
<feature type="region of interest" description="Disordered" evidence="18">
    <location>
        <begin position="1214"/>
        <end position="1235"/>
    </location>
</feature>
<feature type="domain" description="TOG" evidence="19">
    <location>
        <begin position="319"/>
        <end position="551"/>
    </location>
</feature>
<evidence type="ECO:0000256" key="12">
    <source>
        <dbReference type="ARBA" id="ARBA00022838"/>
    </source>
</evidence>
<keyword evidence="8" id="KW-0132">Cell division</keyword>
<accession>A0A493TCJ9</accession>
<evidence type="ECO:0000256" key="8">
    <source>
        <dbReference type="ARBA" id="ARBA00022618"/>
    </source>
</evidence>
<evidence type="ECO:0000256" key="17">
    <source>
        <dbReference type="PROSITE-ProRule" id="PRU00103"/>
    </source>
</evidence>
<dbReference type="GO" id="GO:0005794">
    <property type="term" value="C:Golgi apparatus"/>
    <property type="evidence" value="ECO:0007669"/>
    <property type="project" value="UniProtKB-SubCell"/>
</dbReference>
<evidence type="ECO:0000256" key="18">
    <source>
        <dbReference type="SAM" id="MobiDB-lite"/>
    </source>
</evidence>
<keyword evidence="11" id="KW-0498">Mitosis</keyword>
<feature type="repeat" description="HEAT" evidence="17">
    <location>
        <begin position="168"/>
        <end position="206"/>
    </location>
</feature>
<dbReference type="InterPro" id="IPR024395">
    <property type="entry name" value="CLASP_N_dom"/>
</dbReference>
<dbReference type="SMART" id="SM01349">
    <property type="entry name" value="TOG"/>
    <property type="match status" value="4"/>
</dbReference>
<feature type="compositionally biased region" description="Low complexity" evidence="18">
    <location>
        <begin position="606"/>
        <end position="621"/>
    </location>
</feature>
<feature type="compositionally biased region" description="Polar residues" evidence="18">
    <location>
        <begin position="725"/>
        <end position="734"/>
    </location>
</feature>
<dbReference type="GO" id="GO:0005876">
    <property type="term" value="C:spindle microtubule"/>
    <property type="evidence" value="ECO:0007669"/>
    <property type="project" value="TreeGrafter"/>
</dbReference>
<feature type="compositionally biased region" description="Low complexity" evidence="18">
    <location>
        <begin position="1110"/>
        <end position="1119"/>
    </location>
</feature>
<dbReference type="InterPro" id="IPR057546">
    <property type="entry name" value="HEAT_GCN1"/>
</dbReference>
<dbReference type="GO" id="GO:0007026">
    <property type="term" value="P:negative regulation of microtubule depolymerization"/>
    <property type="evidence" value="ECO:0007669"/>
    <property type="project" value="UniProtKB-ARBA"/>
</dbReference>
<reference evidence="20 21" key="1">
    <citation type="submission" date="2017-10" db="EMBL/GenBank/DDBJ databases">
        <title>A new Pekin duck reference genome.</title>
        <authorList>
            <person name="Hou Z.-C."/>
            <person name="Zhou Z.-K."/>
            <person name="Zhu F."/>
            <person name="Hou S.-S."/>
        </authorList>
    </citation>
    <scope>NUCLEOTIDE SEQUENCE [LARGE SCALE GENOMIC DNA]</scope>
</reference>
<feature type="compositionally biased region" description="Low complexity" evidence="18">
    <location>
        <begin position="250"/>
        <end position="268"/>
    </location>
</feature>
<dbReference type="InterPro" id="IPR034085">
    <property type="entry name" value="TOG"/>
</dbReference>
<dbReference type="Proteomes" id="UP000016666">
    <property type="component" value="Chromosome 7"/>
</dbReference>
<gene>
    <name evidence="20" type="primary">CLASP1</name>
</gene>
<organism evidence="20 21">
    <name type="scientific">Anas platyrhynchos platyrhynchos</name>
    <name type="common">Northern mallard</name>
    <dbReference type="NCBI Taxonomy" id="8840"/>
    <lineage>
        <taxon>Eukaryota</taxon>
        <taxon>Metazoa</taxon>
        <taxon>Chordata</taxon>
        <taxon>Craniata</taxon>
        <taxon>Vertebrata</taxon>
        <taxon>Euteleostomi</taxon>
        <taxon>Archelosauria</taxon>
        <taxon>Archosauria</taxon>
        <taxon>Dinosauria</taxon>
        <taxon>Saurischia</taxon>
        <taxon>Theropoda</taxon>
        <taxon>Coelurosauria</taxon>
        <taxon>Aves</taxon>
        <taxon>Neognathae</taxon>
        <taxon>Galloanserae</taxon>
        <taxon>Anseriformes</taxon>
        <taxon>Anatidae</taxon>
        <taxon>Anatinae</taxon>
        <taxon>Anas</taxon>
    </lineage>
</organism>
<keyword evidence="16" id="KW-0137">Centromere</keyword>
<evidence type="ECO:0000256" key="15">
    <source>
        <dbReference type="ARBA" id="ARBA00023306"/>
    </source>
</evidence>
<evidence type="ECO:0000313" key="20">
    <source>
        <dbReference type="Ensembl" id="ENSAPLP00000023403.1"/>
    </source>
</evidence>
<dbReference type="PROSITE" id="PS50077">
    <property type="entry name" value="HEAT_REPEAT"/>
    <property type="match status" value="1"/>
</dbReference>
<feature type="compositionally biased region" description="Low complexity" evidence="18">
    <location>
        <begin position="548"/>
        <end position="567"/>
    </location>
</feature>
<feature type="domain" description="TOG" evidence="19">
    <location>
        <begin position="1255"/>
        <end position="1493"/>
    </location>
</feature>
<evidence type="ECO:0000256" key="9">
    <source>
        <dbReference type="ARBA" id="ARBA00022701"/>
    </source>
</evidence>
<feature type="compositionally biased region" description="Low complexity" evidence="18">
    <location>
        <begin position="674"/>
        <end position="696"/>
    </location>
</feature>
<dbReference type="PANTHER" id="PTHR21567:SF28">
    <property type="entry name" value="CLIP-ASSOCIATING PROTEIN 1"/>
    <property type="match status" value="1"/>
</dbReference>
<dbReference type="InterPro" id="IPR016024">
    <property type="entry name" value="ARM-type_fold"/>
</dbReference>
<dbReference type="GO" id="GO:0008017">
    <property type="term" value="F:microtubule binding"/>
    <property type="evidence" value="ECO:0007669"/>
    <property type="project" value="TreeGrafter"/>
</dbReference>
<dbReference type="SUPFAM" id="SSF48371">
    <property type="entry name" value="ARM repeat"/>
    <property type="match status" value="2"/>
</dbReference>
<keyword evidence="9" id="KW-0493">Microtubule</keyword>
<dbReference type="GO" id="GO:0090307">
    <property type="term" value="P:mitotic spindle assembly"/>
    <property type="evidence" value="ECO:0007669"/>
    <property type="project" value="TreeGrafter"/>
</dbReference>
<dbReference type="FunFam" id="1.25.10.10:FF:000005">
    <property type="entry name" value="CLIP-associating protein 1 isoform 2"/>
    <property type="match status" value="1"/>
</dbReference>
<reference evidence="20" key="3">
    <citation type="submission" date="2025-09" db="UniProtKB">
        <authorList>
            <consortium name="Ensembl"/>
        </authorList>
    </citation>
    <scope>IDENTIFICATION</scope>
</reference>
<sequence length="1504" mass="165699">MEPSMEYCLAQVLQKDVGKRLQVGQELIDYFSDKQKSADLEHDQTMLDKMVDGLATSWVNSSNYKVVLLGIDILSALVSRLQDRFKAQIGTVLPSLLDRLGDSKDSVREQDQTLLLKIMDQAANPQYVWDRMLGGFKHKNFRTREGICLCLIATLNASGAQSLTLSKIVPHICNLLGDPNSQVRDAAINSLVEIYRHVGERVRADLSKKGLPQSRLNVIFTKFDEVQKSGNMIQSSGDKNFDDEDSVDGNRPSSASSSTSSKTPANSRRVGMGTTRRLGSAPLGSKSSTAKEGAGAVDEEDFIKAFEDVPTVQIYSSRDLEESINKIREILSDDKHDWEQRVSALKKIRSLLLAGAAEYDNFFQHLRLLDGAFKLSAKDLRSQVVREACITLGHLSSVLGNKFDHGAEAIMPTIFNLIPNSAKVMATSGVVAVRLIIRHTHIPRLIPIITSNCTSKSVAVRRRCFEFLDLLLQEWQTHSLERHISVLAETIKKGIHDADSEARIEARKCYWGFHSHFSREAEHLYHTLESSYQKALQSHLKNSDSIVSLPQSDRSSSSSQESLNRPLSAKRSPTGSTTSRASTVSTKSVSTPGSLQRSRSDVDVNAAASAKSKVTSSGASTPFSSAAALPPGSYASLGRIRTRRQSSGSATSVTSTPADTRGRSRAKVVSQSQRSRSANPAGAGSRSSSPGKLLGSAYGGLSGGTSRVQPVPSSSEKRSKIPRSQGCSRETSPNRIGLDRFGLGQPGRMPASVNAMRVLSTSTDLEAAVADALLLGDSRSKKKPVRRRYEPYGMYSDDDANSDASSACSERSYGSRNGGIPHYLRQTEDVAEVLNHCASSNWSERKEGLIGLQNLLKSQRTLSRVELKRLCEIFTRMFADPHSKVFSMFLETLVDFIIIHKDDLQDWLFVLLTQLLKKMGADLLGSVQAKVQKALDVTRDSFPFDQQFNILMRFIVDQTQTPNLKVKVAILKYIESLARQMDPTDFVNSSETRLAVSRIITWTTEPKSSDVRKTMHSWVGEDLPARTTAASSGPGEGNLEEKCKQAAQIVLISLFELNTPEFTMLLGALPKTFQDGATKLLHNHLKNSSNTSVGSPSNTLGRTPSRHSSSRTSPLTSPTNCSHGGLSPSMLDYDTENLNSDEIYSSLRGVTEAIEKFSFRSQEDLNEPIKRDGKKDCDIVSRDGGLAVPSSDVRGSSDIVEGGRMALDNKTSLLNTQPPRAFSGPRAREYNPYPYSDTINTYDKTALKEAVFDDDMDQLRDVPIDHSDLVADLLKELSNHNERVEERKGALLELLKITREDNLGVWEEHFKTILLLLLETLGDKDHSIRALALRVLREILRNQPARFKNYAELTIMKTLEAHKDSHKEVVRAAEEAASTLASSIHPEQCIKVLCPIIQTADYPINLAAIKMQTKVIERISKESLHQLLPDIIPGLLQGYDNTESSVRKASVFCLVAIYSVIGEELKPHLAQLTGSKMKLLNLYIKRAQTTNSNSSSSSDVSTHS</sequence>
<evidence type="ECO:0000256" key="4">
    <source>
        <dbReference type="ARBA" id="ARBA00004629"/>
    </source>
</evidence>
<evidence type="ECO:0000256" key="10">
    <source>
        <dbReference type="ARBA" id="ARBA00022737"/>
    </source>
</evidence>
<dbReference type="Pfam" id="PF23271">
    <property type="entry name" value="HEAT_GCN1"/>
    <property type="match status" value="1"/>
</dbReference>
<feature type="compositionally biased region" description="Polar residues" evidence="18">
    <location>
        <begin position="571"/>
        <end position="597"/>
    </location>
</feature>
<dbReference type="GO" id="GO:0045180">
    <property type="term" value="C:basal cortex"/>
    <property type="evidence" value="ECO:0007669"/>
    <property type="project" value="TreeGrafter"/>
</dbReference>
<feature type="region of interest" description="Disordered" evidence="18">
    <location>
        <begin position="792"/>
        <end position="813"/>
    </location>
</feature>
<comment type="similarity">
    <text evidence="5">Belongs to the CLASP family.</text>
</comment>
<keyword evidence="14" id="KW-0206">Cytoskeleton</keyword>
<dbReference type="InterPro" id="IPR021133">
    <property type="entry name" value="HEAT_type_2"/>
</dbReference>
<keyword evidence="6" id="KW-0158">Chromosome</keyword>
<evidence type="ECO:0000256" key="3">
    <source>
        <dbReference type="ARBA" id="ARBA00004601"/>
    </source>
</evidence>
<evidence type="ECO:0000313" key="21">
    <source>
        <dbReference type="Proteomes" id="UP000016666"/>
    </source>
</evidence>
<dbReference type="FunFam" id="1.25.10.10:FF:000031">
    <property type="entry name" value="CLIP-associating protein 1 isoform 2"/>
    <property type="match status" value="1"/>
</dbReference>
<feature type="compositionally biased region" description="Polar residues" evidence="18">
    <location>
        <begin position="645"/>
        <end position="658"/>
    </location>
</feature>
<evidence type="ECO:0000256" key="2">
    <source>
        <dbReference type="ARBA" id="ARBA00004300"/>
    </source>
</evidence>
<protein>
    <submittedName>
        <fullName evidence="20">Cytoplasmic linker associated protein 1</fullName>
    </submittedName>
</protein>
<keyword evidence="10" id="KW-0677">Repeat</keyword>
<reference evidence="20" key="2">
    <citation type="submission" date="2025-08" db="UniProtKB">
        <authorList>
            <consortium name="Ensembl"/>
        </authorList>
    </citation>
    <scope>IDENTIFICATION</scope>
</reference>
<feature type="domain" description="TOG" evidence="19">
    <location>
        <begin position="1"/>
        <end position="232"/>
    </location>
</feature>
<evidence type="ECO:0000256" key="6">
    <source>
        <dbReference type="ARBA" id="ARBA00022454"/>
    </source>
</evidence>
<keyword evidence="13" id="KW-0333">Golgi apparatus</keyword>
<evidence type="ECO:0000259" key="19">
    <source>
        <dbReference type="SMART" id="SM01349"/>
    </source>
</evidence>
<evidence type="ECO:0000256" key="16">
    <source>
        <dbReference type="ARBA" id="ARBA00023328"/>
    </source>
</evidence>
<dbReference type="Pfam" id="PF12348">
    <property type="entry name" value="CLASP_N"/>
    <property type="match status" value="1"/>
</dbReference>
<keyword evidence="12" id="KW-0995">Kinetochore</keyword>
<evidence type="ECO:0000256" key="11">
    <source>
        <dbReference type="ARBA" id="ARBA00022776"/>
    </source>
</evidence>
<keyword evidence="7" id="KW-0963">Cytoplasm</keyword>
<dbReference type="GO" id="GO:0043515">
    <property type="term" value="F:kinetochore binding"/>
    <property type="evidence" value="ECO:0007669"/>
    <property type="project" value="TreeGrafter"/>
</dbReference>
<keyword evidence="15" id="KW-0131">Cell cycle</keyword>
<evidence type="ECO:0000256" key="5">
    <source>
        <dbReference type="ARBA" id="ARBA00009549"/>
    </source>
</evidence>